<comment type="function">
    <text evidence="10">Part of the ABC transporter FtsEX involved in cellular division. Has ATPase activity. Essential for cell division and viability.</text>
</comment>
<sequence>MIKLDNVSVVFQNKNSVVQAVKDVNIHIQPGEIFGIVGYSGAGKSTLVRTINLLQPPTEGTIWVKGQNMMALTPKELRQARKKIGMIFQHFNLMESRTIFDNVAFPLKGSGLSREEKGRRVAELLDLVGLADKVDSYPTQLSGGQKQRVAIARALANEPDILLCDEATSALDPKTTSSILELLAKLNQQLNLTIVMITHEMSVVKDLCHRVAVMEDGSVLEQGSIVEIFTAPKRPLTREFINTATHFDQEMEIVLKHPSTQALNERGEIISIRYIGDQTLEPFITHLVQEYDLTANILYGHIEILDNTPVGNLLIGLEGNRQQIEHAVQGMTDQGIMVQRYNELLREYVNVEGGDY</sequence>
<comment type="similarity">
    <text evidence="1">Belongs to the ABC transporter superfamily.</text>
</comment>
<name>A0A2I1K4N7_9LACT</name>
<feature type="domain" description="ABC transporter" evidence="11">
    <location>
        <begin position="2"/>
        <end position="241"/>
    </location>
</feature>
<dbReference type="SMART" id="SM00382">
    <property type="entry name" value="AAA"/>
    <property type="match status" value="1"/>
</dbReference>
<dbReference type="PANTHER" id="PTHR43166:SF30">
    <property type="entry name" value="METHIONINE IMPORT ATP-BINDING PROTEIN METN"/>
    <property type="match status" value="1"/>
</dbReference>
<keyword evidence="5 12" id="KW-0067">ATP-binding</keyword>
<evidence type="ECO:0000256" key="10">
    <source>
        <dbReference type="ARBA" id="ARBA00055994"/>
    </source>
</evidence>
<dbReference type="InterPro" id="IPR017871">
    <property type="entry name" value="ABC_transporter-like_CS"/>
</dbReference>
<dbReference type="Proteomes" id="UP000234384">
    <property type="component" value="Unassembled WGS sequence"/>
</dbReference>
<evidence type="ECO:0000256" key="6">
    <source>
        <dbReference type="ARBA" id="ARBA00022967"/>
    </source>
</evidence>
<dbReference type="PROSITE" id="PS50893">
    <property type="entry name" value="ABC_TRANSPORTER_2"/>
    <property type="match status" value="1"/>
</dbReference>
<keyword evidence="3" id="KW-1003">Cell membrane</keyword>
<dbReference type="FunFam" id="3.40.50.300:FF:000056">
    <property type="entry name" value="Cell division ATP-binding protein FtsE"/>
    <property type="match status" value="1"/>
</dbReference>
<evidence type="ECO:0000259" key="11">
    <source>
        <dbReference type="PROSITE" id="PS50893"/>
    </source>
</evidence>
<keyword evidence="4" id="KW-0547">Nucleotide-binding</keyword>
<accession>A0A2I1K4N7</accession>
<dbReference type="SMART" id="SM00930">
    <property type="entry name" value="NIL"/>
    <property type="match status" value="1"/>
</dbReference>
<dbReference type="SUPFAM" id="SSF52540">
    <property type="entry name" value="P-loop containing nucleoside triphosphate hydrolases"/>
    <property type="match status" value="1"/>
</dbReference>
<evidence type="ECO:0000256" key="1">
    <source>
        <dbReference type="ARBA" id="ARBA00005417"/>
    </source>
</evidence>
<evidence type="ECO:0000256" key="5">
    <source>
        <dbReference type="ARBA" id="ARBA00022840"/>
    </source>
</evidence>
<organism evidence="12 13">
    <name type="scientific">Falseniella ignava</name>
    <dbReference type="NCBI Taxonomy" id="137730"/>
    <lineage>
        <taxon>Bacteria</taxon>
        <taxon>Bacillati</taxon>
        <taxon>Bacillota</taxon>
        <taxon>Bacilli</taxon>
        <taxon>Lactobacillales</taxon>
        <taxon>Aerococcaceae</taxon>
        <taxon>Falseniella</taxon>
    </lineage>
</organism>
<evidence type="ECO:0000256" key="4">
    <source>
        <dbReference type="ARBA" id="ARBA00022741"/>
    </source>
</evidence>
<keyword evidence="8" id="KW-0472">Membrane</keyword>
<dbReference type="PROSITE" id="PS00211">
    <property type="entry name" value="ABC_TRANSPORTER_1"/>
    <property type="match status" value="1"/>
</dbReference>
<reference evidence="12 13" key="1">
    <citation type="submission" date="2017-12" db="EMBL/GenBank/DDBJ databases">
        <title>Phylogenetic diversity of female urinary microbiome.</title>
        <authorList>
            <person name="Thomas-White K."/>
            <person name="Wolfe A.J."/>
        </authorList>
    </citation>
    <scope>NUCLEOTIDE SEQUENCE [LARGE SCALE GENOMIC DNA]</scope>
    <source>
        <strain evidence="12 13">UMB0898</strain>
    </source>
</reference>
<evidence type="ECO:0000256" key="9">
    <source>
        <dbReference type="ARBA" id="ARBA00049360"/>
    </source>
</evidence>
<dbReference type="SUPFAM" id="SSF55021">
    <property type="entry name" value="ACT-like"/>
    <property type="match status" value="1"/>
</dbReference>
<dbReference type="EMBL" id="PKHE01000001">
    <property type="protein sequence ID" value="PKY90603.1"/>
    <property type="molecule type" value="Genomic_DNA"/>
</dbReference>
<comment type="catalytic activity">
    <reaction evidence="9">
        <text>ATP + H2O = ADP + phosphate + H(+)</text>
        <dbReference type="Rhea" id="RHEA:13065"/>
        <dbReference type="ChEBI" id="CHEBI:15377"/>
        <dbReference type="ChEBI" id="CHEBI:15378"/>
        <dbReference type="ChEBI" id="CHEBI:30616"/>
        <dbReference type="ChEBI" id="CHEBI:43474"/>
        <dbReference type="ChEBI" id="CHEBI:456216"/>
    </reaction>
</comment>
<dbReference type="OrthoDB" id="9802264at2"/>
<evidence type="ECO:0000256" key="8">
    <source>
        <dbReference type="ARBA" id="ARBA00023136"/>
    </source>
</evidence>
<dbReference type="AlphaFoldDB" id="A0A2I1K4N7"/>
<keyword evidence="7" id="KW-0029">Amino-acid transport</keyword>
<dbReference type="GO" id="GO:0005524">
    <property type="term" value="F:ATP binding"/>
    <property type="evidence" value="ECO:0007669"/>
    <property type="project" value="UniProtKB-KW"/>
</dbReference>
<evidence type="ECO:0000256" key="3">
    <source>
        <dbReference type="ARBA" id="ARBA00022475"/>
    </source>
</evidence>
<keyword evidence="2" id="KW-0813">Transport</keyword>
<dbReference type="GO" id="GO:0006865">
    <property type="term" value="P:amino acid transport"/>
    <property type="evidence" value="ECO:0007669"/>
    <property type="project" value="UniProtKB-KW"/>
</dbReference>
<comment type="caution">
    <text evidence="12">The sequence shown here is derived from an EMBL/GenBank/DDBJ whole genome shotgun (WGS) entry which is preliminary data.</text>
</comment>
<dbReference type="Gene3D" id="3.40.50.300">
    <property type="entry name" value="P-loop containing nucleotide triphosphate hydrolases"/>
    <property type="match status" value="1"/>
</dbReference>
<dbReference type="InterPro" id="IPR041701">
    <property type="entry name" value="MetN_ABC"/>
</dbReference>
<dbReference type="RefSeq" id="WP_101953589.1">
    <property type="nucleotide sequence ID" value="NZ_PKHE01000001.1"/>
</dbReference>
<evidence type="ECO:0000313" key="12">
    <source>
        <dbReference type="EMBL" id="PKY90603.1"/>
    </source>
</evidence>
<evidence type="ECO:0000256" key="2">
    <source>
        <dbReference type="ARBA" id="ARBA00022448"/>
    </source>
</evidence>
<evidence type="ECO:0000256" key="7">
    <source>
        <dbReference type="ARBA" id="ARBA00022970"/>
    </source>
</evidence>
<dbReference type="InterPro" id="IPR003593">
    <property type="entry name" value="AAA+_ATPase"/>
</dbReference>
<dbReference type="InterPro" id="IPR003439">
    <property type="entry name" value="ABC_transporter-like_ATP-bd"/>
</dbReference>
<dbReference type="GO" id="GO:0016887">
    <property type="term" value="F:ATP hydrolysis activity"/>
    <property type="evidence" value="ECO:0007669"/>
    <property type="project" value="InterPro"/>
</dbReference>
<gene>
    <name evidence="12" type="ORF">CYJ57_00055</name>
</gene>
<dbReference type="Pfam" id="PF09383">
    <property type="entry name" value="NIL"/>
    <property type="match status" value="1"/>
</dbReference>
<dbReference type="PANTHER" id="PTHR43166">
    <property type="entry name" value="AMINO ACID IMPORT ATP-BINDING PROTEIN"/>
    <property type="match status" value="1"/>
</dbReference>
<dbReference type="CDD" id="cd03258">
    <property type="entry name" value="ABC_MetN_methionine_transporter"/>
    <property type="match status" value="1"/>
</dbReference>
<keyword evidence="6" id="KW-1278">Translocase</keyword>
<dbReference type="Pfam" id="PF00005">
    <property type="entry name" value="ABC_tran"/>
    <property type="match status" value="1"/>
</dbReference>
<dbReference type="InterPro" id="IPR045865">
    <property type="entry name" value="ACT-like_dom_sf"/>
</dbReference>
<dbReference type="InterPro" id="IPR027417">
    <property type="entry name" value="P-loop_NTPase"/>
</dbReference>
<dbReference type="GO" id="GO:0005886">
    <property type="term" value="C:plasma membrane"/>
    <property type="evidence" value="ECO:0007669"/>
    <property type="project" value="UniProtKB-ARBA"/>
</dbReference>
<dbReference type="InterPro" id="IPR050086">
    <property type="entry name" value="MetN_ABC_transporter-like"/>
</dbReference>
<dbReference type="Gene3D" id="3.30.70.260">
    <property type="match status" value="1"/>
</dbReference>
<proteinExistence type="inferred from homology"/>
<dbReference type="InterPro" id="IPR018449">
    <property type="entry name" value="NIL_domain"/>
</dbReference>
<evidence type="ECO:0000313" key="13">
    <source>
        <dbReference type="Proteomes" id="UP000234384"/>
    </source>
</evidence>
<protein>
    <submittedName>
        <fullName evidence="12">Methionine ABC transporter ATP-binding protein</fullName>
    </submittedName>
</protein>